<gene>
    <name evidence="1" type="ORF">K443DRAFT_310029</name>
</gene>
<reference evidence="2" key="2">
    <citation type="submission" date="2015-01" db="EMBL/GenBank/DDBJ databases">
        <title>Evolutionary Origins and Diversification of the Mycorrhizal Mutualists.</title>
        <authorList>
            <consortium name="DOE Joint Genome Institute"/>
            <consortium name="Mycorrhizal Genomics Consortium"/>
            <person name="Kohler A."/>
            <person name="Kuo A."/>
            <person name="Nagy L.G."/>
            <person name="Floudas D."/>
            <person name="Copeland A."/>
            <person name="Barry K.W."/>
            <person name="Cichocki N."/>
            <person name="Veneault-Fourrey C."/>
            <person name="LaButti K."/>
            <person name="Lindquist E.A."/>
            <person name="Lipzen A."/>
            <person name="Lundell T."/>
            <person name="Morin E."/>
            <person name="Murat C."/>
            <person name="Riley R."/>
            <person name="Ohm R."/>
            <person name="Sun H."/>
            <person name="Tunlid A."/>
            <person name="Henrissat B."/>
            <person name="Grigoriev I.V."/>
            <person name="Hibbett D.S."/>
            <person name="Martin F."/>
        </authorList>
    </citation>
    <scope>NUCLEOTIDE SEQUENCE [LARGE SCALE GENOMIC DNA]</scope>
    <source>
        <strain evidence="2">LaAM-08-1</strain>
    </source>
</reference>
<evidence type="ECO:0000313" key="2">
    <source>
        <dbReference type="Proteomes" id="UP000054477"/>
    </source>
</evidence>
<reference evidence="1 2" key="1">
    <citation type="submission" date="2014-04" db="EMBL/GenBank/DDBJ databases">
        <authorList>
            <consortium name="DOE Joint Genome Institute"/>
            <person name="Kuo A."/>
            <person name="Kohler A."/>
            <person name="Nagy L.G."/>
            <person name="Floudas D."/>
            <person name="Copeland A."/>
            <person name="Barry K.W."/>
            <person name="Cichocki N."/>
            <person name="Veneault-Fourrey C."/>
            <person name="LaButti K."/>
            <person name="Lindquist E.A."/>
            <person name="Lipzen A."/>
            <person name="Lundell T."/>
            <person name="Morin E."/>
            <person name="Murat C."/>
            <person name="Sun H."/>
            <person name="Tunlid A."/>
            <person name="Henrissat B."/>
            <person name="Grigoriev I.V."/>
            <person name="Hibbett D.S."/>
            <person name="Martin F."/>
            <person name="Nordberg H.P."/>
            <person name="Cantor M.N."/>
            <person name="Hua S.X."/>
        </authorList>
    </citation>
    <scope>NUCLEOTIDE SEQUENCE [LARGE SCALE GENOMIC DNA]</scope>
    <source>
        <strain evidence="1 2">LaAM-08-1</strain>
    </source>
</reference>
<organism evidence="1 2">
    <name type="scientific">Laccaria amethystina LaAM-08-1</name>
    <dbReference type="NCBI Taxonomy" id="1095629"/>
    <lineage>
        <taxon>Eukaryota</taxon>
        <taxon>Fungi</taxon>
        <taxon>Dikarya</taxon>
        <taxon>Basidiomycota</taxon>
        <taxon>Agaricomycotina</taxon>
        <taxon>Agaricomycetes</taxon>
        <taxon>Agaricomycetidae</taxon>
        <taxon>Agaricales</taxon>
        <taxon>Agaricineae</taxon>
        <taxon>Hydnangiaceae</taxon>
        <taxon>Laccaria</taxon>
    </lineage>
</organism>
<name>A0A0C9XWZ0_9AGAR</name>
<sequence length="158" mass="18338">MILGTKNRFKGFQNKKFSSTPELQYKNTIGKNGQLLLQSPRTGQSATLWRFRADGVLRKFDQGRRTLELEGPLLPTKPGARVFHYPGAQCYAISLLQSRRKSIPFNRKSGWAQWKRSRYRSASRTFIVDLGRRRLGKTELRLRRDLDSDIWIQAAILQ</sequence>
<dbReference type="AlphaFoldDB" id="A0A0C9XWZ0"/>
<dbReference type="EMBL" id="KN838555">
    <property type="protein sequence ID" value="KIK06134.1"/>
    <property type="molecule type" value="Genomic_DNA"/>
</dbReference>
<protein>
    <submittedName>
        <fullName evidence="1">Uncharacterized protein</fullName>
    </submittedName>
</protein>
<dbReference type="Proteomes" id="UP000054477">
    <property type="component" value="Unassembled WGS sequence"/>
</dbReference>
<evidence type="ECO:0000313" key="1">
    <source>
        <dbReference type="EMBL" id="KIK06134.1"/>
    </source>
</evidence>
<accession>A0A0C9XWZ0</accession>
<proteinExistence type="predicted"/>
<keyword evidence="2" id="KW-1185">Reference proteome</keyword>
<dbReference type="HOGENOM" id="CLU_1669645_0_0_1"/>